<feature type="chain" id="PRO_5046292605" evidence="1">
    <location>
        <begin position="30"/>
        <end position="129"/>
    </location>
</feature>
<accession>A0ABZ1WK57</accession>
<dbReference type="Gene3D" id="1.10.101.10">
    <property type="entry name" value="PGBD-like superfamily/PGBD"/>
    <property type="match status" value="1"/>
</dbReference>
<dbReference type="Proteomes" id="UP001432014">
    <property type="component" value="Chromosome"/>
</dbReference>
<evidence type="ECO:0000256" key="1">
    <source>
        <dbReference type="SAM" id="SignalP"/>
    </source>
</evidence>
<dbReference type="InterPro" id="IPR036365">
    <property type="entry name" value="PGBD-like_sf"/>
</dbReference>
<dbReference type="RefSeq" id="WP_329611789.1">
    <property type="nucleotide sequence ID" value="NZ_CP108482.1"/>
</dbReference>
<evidence type="ECO:0000313" key="3">
    <source>
        <dbReference type="EMBL" id="WUS61128.1"/>
    </source>
</evidence>
<protein>
    <submittedName>
        <fullName evidence="3">Peptidoglycan-binding protein</fullName>
    </submittedName>
</protein>
<gene>
    <name evidence="3" type="ORF">OG469_39930</name>
</gene>
<reference evidence="3 4" key="1">
    <citation type="submission" date="2022-10" db="EMBL/GenBank/DDBJ databases">
        <title>The complete genomes of actinobacterial strains from the NBC collection.</title>
        <authorList>
            <person name="Joergensen T.S."/>
            <person name="Alvarez Arevalo M."/>
            <person name="Sterndorff E.B."/>
            <person name="Faurdal D."/>
            <person name="Vuksanovic O."/>
            <person name="Mourched A.-S."/>
            <person name="Charusanti P."/>
            <person name="Shaw S."/>
            <person name="Blin K."/>
            <person name="Weber T."/>
        </authorList>
    </citation>
    <scope>NUCLEOTIDE SEQUENCE [LARGE SCALE GENOMIC DNA]</scope>
    <source>
        <strain evidence="3 4">NBC_01247</strain>
    </source>
</reference>
<organism evidence="3 4">
    <name type="scientific">Kitasatospora herbaricolor</name>
    <dbReference type="NCBI Taxonomy" id="68217"/>
    <lineage>
        <taxon>Bacteria</taxon>
        <taxon>Bacillati</taxon>
        <taxon>Actinomycetota</taxon>
        <taxon>Actinomycetes</taxon>
        <taxon>Kitasatosporales</taxon>
        <taxon>Streptomycetaceae</taxon>
        <taxon>Kitasatospora</taxon>
    </lineage>
</organism>
<feature type="signal peptide" evidence="1">
    <location>
        <begin position="1"/>
        <end position="29"/>
    </location>
</feature>
<feature type="domain" description="Peptidoglycan binding-like" evidence="2">
    <location>
        <begin position="62"/>
        <end position="99"/>
    </location>
</feature>
<dbReference type="InterPro" id="IPR036366">
    <property type="entry name" value="PGBDSf"/>
</dbReference>
<evidence type="ECO:0000313" key="4">
    <source>
        <dbReference type="Proteomes" id="UP001432014"/>
    </source>
</evidence>
<dbReference type="SUPFAM" id="SSF47090">
    <property type="entry name" value="PGBD-like"/>
    <property type="match status" value="1"/>
</dbReference>
<dbReference type="EMBL" id="CP108482">
    <property type="protein sequence ID" value="WUS61128.1"/>
    <property type="molecule type" value="Genomic_DNA"/>
</dbReference>
<keyword evidence="1" id="KW-0732">Signal</keyword>
<evidence type="ECO:0000259" key="2">
    <source>
        <dbReference type="Pfam" id="PF01471"/>
    </source>
</evidence>
<dbReference type="PROSITE" id="PS51318">
    <property type="entry name" value="TAT"/>
    <property type="match status" value="1"/>
</dbReference>
<keyword evidence="4" id="KW-1185">Reference proteome</keyword>
<dbReference type="InterPro" id="IPR006311">
    <property type="entry name" value="TAT_signal"/>
</dbReference>
<proteinExistence type="predicted"/>
<dbReference type="Pfam" id="PF01471">
    <property type="entry name" value="PG_binding_1"/>
    <property type="match status" value="1"/>
</dbReference>
<dbReference type="InterPro" id="IPR002477">
    <property type="entry name" value="Peptidoglycan-bd-like"/>
</dbReference>
<sequence>MGRNLRRRASAVAGAAALAAALSTGAAHASSSAGYIGDGYANGSKAVWCVQHLANVVAQQNGRATVAEDSVWGPRTKAQVQWFQSFVGVKSDGIVGPFTGDNLLYRGDSHGGTSGDCFPYVPSDSGLGD</sequence>
<name>A0ABZ1WK57_9ACTN</name>